<accession>A0A2S7Y9S8</accession>
<reference evidence="2 3" key="1">
    <citation type="submission" date="2016-07" db="EMBL/GenBank/DDBJ databases">
        <title>Comparative genomics of the entomopathogenic fungus Beauveria bassiana.</title>
        <authorList>
            <person name="Valero Jimenez C.A."/>
            <person name="Zwaan B.J."/>
            <person name="Van Kan J.A."/>
            <person name="Takken W."/>
            <person name="Debets A.J."/>
            <person name="Schoustra S.E."/>
            <person name="Koenraadt C.J."/>
        </authorList>
    </citation>
    <scope>NUCLEOTIDE SEQUENCE [LARGE SCALE GENOMIC DNA]</scope>
    <source>
        <strain evidence="2 3">ARSEF 8028</strain>
    </source>
</reference>
<dbReference type="Proteomes" id="UP000237441">
    <property type="component" value="Unassembled WGS sequence"/>
</dbReference>
<protein>
    <submittedName>
        <fullName evidence="2">Uncharacterized protein</fullName>
    </submittedName>
</protein>
<evidence type="ECO:0000256" key="1">
    <source>
        <dbReference type="SAM" id="MobiDB-lite"/>
    </source>
</evidence>
<sequence>MRAAFNLVRASPSGLCLRPAPAMRLSMQSRSKTSKSGEEGQFKAVTASQSSHEPTDDKKSKPPHKASRPEVKGQAPTAWGSEDKRAPEKDNKTNNKK</sequence>
<evidence type="ECO:0000313" key="3">
    <source>
        <dbReference type="Proteomes" id="UP000237441"/>
    </source>
</evidence>
<feature type="region of interest" description="Disordered" evidence="1">
    <location>
        <begin position="1"/>
        <end position="97"/>
    </location>
</feature>
<dbReference type="OrthoDB" id="4961102at2759"/>
<dbReference type="EMBL" id="JRHA01000003">
    <property type="protein sequence ID" value="PQK12703.1"/>
    <property type="molecule type" value="Genomic_DNA"/>
</dbReference>
<name>A0A2S7Y9S8_BEABA</name>
<proteinExistence type="predicted"/>
<comment type="caution">
    <text evidence="2">The sequence shown here is derived from an EMBL/GenBank/DDBJ whole genome shotgun (WGS) entry which is preliminary data.</text>
</comment>
<feature type="compositionally biased region" description="Basic and acidic residues" evidence="1">
    <location>
        <begin position="81"/>
        <end position="97"/>
    </location>
</feature>
<evidence type="ECO:0000313" key="2">
    <source>
        <dbReference type="EMBL" id="PQK12703.1"/>
    </source>
</evidence>
<organism evidence="2 3">
    <name type="scientific">Beauveria bassiana</name>
    <name type="common">White muscardine disease fungus</name>
    <name type="synonym">Tritirachium shiotae</name>
    <dbReference type="NCBI Taxonomy" id="176275"/>
    <lineage>
        <taxon>Eukaryota</taxon>
        <taxon>Fungi</taxon>
        <taxon>Dikarya</taxon>
        <taxon>Ascomycota</taxon>
        <taxon>Pezizomycotina</taxon>
        <taxon>Sordariomycetes</taxon>
        <taxon>Hypocreomycetidae</taxon>
        <taxon>Hypocreales</taxon>
        <taxon>Cordycipitaceae</taxon>
        <taxon>Beauveria</taxon>
    </lineage>
</organism>
<dbReference type="AlphaFoldDB" id="A0A2S7Y9S8"/>
<gene>
    <name evidence="2" type="ORF">BB8028_0003g13180</name>
</gene>